<name>A0ABN8LF85_9CNID</name>
<sequence>MNSTKKQLAEMLVELQSRSNAKIILESVSFGIISSLMLVGNFITLLVMLLNSQRKTISNLLVASLAVTDLCLGVFVSAPLGPAVLVTSKWPFNESTCQFQGYSAIMLTAASIHTLVLMAVNRYFRLVRPLKYRRYFTQRKTQFIIVISWLSSMCAPLPYFLNGYKMVFHPSKFFCCFIIDSGAFAALLVAFYVGIPCCIIFYCYFRIFKTIRTHNNNLYHPGNGINTVNIKEIKVARTLFVIVVFFSLCWAPVLLIDIVDTILGRWTFPREAYVAYTFLANISSALNPFIYGVLNKNFRKDYLKMVCCRLSHVQATVQPVVLGGNA</sequence>
<evidence type="ECO:0000256" key="2">
    <source>
        <dbReference type="ARBA" id="ARBA00010663"/>
    </source>
</evidence>
<gene>
    <name evidence="13" type="ORF">PEVE_00000022</name>
</gene>
<feature type="transmembrane region" description="Helical" evidence="11">
    <location>
        <begin position="235"/>
        <end position="253"/>
    </location>
</feature>
<feature type="transmembrane region" description="Helical" evidence="11">
    <location>
        <begin position="141"/>
        <end position="161"/>
    </location>
</feature>
<keyword evidence="5 11" id="KW-1133">Transmembrane helix</keyword>
<dbReference type="Gene3D" id="1.20.1070.10">
    <property type="entry name" value="Rhodopsin 7-helix transmembrane proteins"/>
    <property type="match status" value="1"/>
</dbReference>
<evidence type="ECO:0000256" key="7">
    <source>
        <dbReference type="ARBA" id="ARBA00023136"/>
    </source>
</evidence>
<feature type="transmembrane region" description="Helical" evidence="11">
    <location>
        <begin position="28"/>
        <end position="48"/>
    </location>
</feature>
<keyword evidence="8 10" id="KW-0675">Receptor</keyword>
<dbReference type="PANTHER" id="PTHR24228:SF59">
    <property type="entry name" value="NEUROPEPTIDE RECEPTOR 15"/>
    <property type="match status" value="1"/>
</dbReference>
<feature type="non-terminal residue" evidence="13">
    <location>
        <position position="326"/>
    </location>
</feature>
<dbReference type="EMBL" id="CALNXI010000001">
    <property type="protein sequence ID" value="CAH3013595.1"/>
    <property type="molecule type" value="Genomic_DNA"/>
</dbReference>
<dbReference type="SUPFAM" id="SSF81321">
    <property type="entry name" value="Family A G protein-coupled receptor-like"/>
    <property type="match status" value="1"/>
</dbReference>
<feature type="transmembrane region" description="Helical" evidence="11">
    <location>
        <begin position="273"/>
        <end position="294"/>
    </location>
</feature>
<evidence type="ECO:0000256" key="1">
    <source>
        <dbReference type="ARBA" id="ARBA00004651"/>
    </source>
</evidence>
<comment type="subcellular location">
    <subcellularLocation>
        <location evidence="1">Cell membrane</location>
        <topology evidence="1">Multi-pass membrane protein</topology>
    </subcellularLocation>
</comment>
<keyword evidence="7 11" id="KW-0472">Membrane</keyword>
<dbReference type="PANTHER" id="PTHR24228">
    <property type="entry name" value="B2 BRADYKININ RECEPTOR/ANGIOTENSIN II RECEPTOR"/>
    <property type="match status" value="1"/>
</dbReference>
<feature type="transmembrane region" description="Helical" evidence="11">
    <location>
        <begin position="101"/>
        <end position="120"/>
    </location>
</feature>
<keyword evidence="9 10" id="KW-0807">Transducer</keyword>
<dbReference type="InterPro" id="IPR000276">
    <property type="entry name" value="GPCR_Rhodpsn"/>
</dbReference>
<dbReference type="InterPro" id="IPR000611">
    <property type="entry name" value="NPY_rcpt"/>
</dbReference>
<comment type="similarity">
    <text evidence="2 10">Belongs to the G-protein coupled receptor 1 family.</text>
</comment>
<evidence type="ECO:0000256" key="4">
    <source>
        <dbReference type="ARBA" id="ARBA00022692"/>
    </source>
</evidence>
<dbReference type="CDD" id="cd00637">
    <property type="entry name" value="7tm_classA_rhodopsin-like"/>
    <property type="match status" value="1"/>
</dbReference>
<evidence type="ECO:0000256" key="6">
    <source>
        <dbReference type="ARBA" id="ARBA00023040"/>
    </source>
</evidence>
<dbReference type="PROSITE" id="PS00237">
    <property type="entry name" value="G_PROTEIN_RECEP_F1_1"/>
    <property type="match status" value="1"/>
</dbReference>
<evidence type="ECO:0000256" key="9">
    <source>
        <dbReference type="ARBA" id="ARBA00023224"/>
    </source>
</evidence>
<proteinExistence type="inferred from homology"/>
<feature type="transmembrane region" description="Helical" evidence="11">
    <location>
        <begin position="181"/>
        <end position="205"/>
    </location>
</feature>
<evidence type="ECO:0000256" key="3">
    <source>
        <dbReference type="ARBA" id="ARBA00022475"/>
    </source>
</evidence>
<accession>A0ABN8LF85</accession>
<evidence type="ECO:0000256" key="10">
    <source>
        <dbReference type="RuleBase" id="RU000688"/>
    </source>
</evidence>
<keyword evidence="4 10" id="KW-0812">Transmembrane</keyword>
<evidence type="ECO:0000313" key="13">
    <source>
        <dbReference type="EMBL" id="CAH3013595.1"/>
    </source>
</evidence>
<keyword evidence="14" id="KW-1185">Reference proteome</keyword>
<evidence type="ECO:0000259" key="12">
    <source>
        <dbReference type="PROSITE" id="PS50262"/>
    </source>
</evidence>
<dbReference type="PRINTS" id="PR00237">
    <property type="entry name" value="GPCRRHODOPSN"/>
</dbReference>
<organism evidence="13 14">
    <name type="scientific">Porites evermanni</name>
    <dbReference type="NCBI Taxonomy" id="104178"/>
    <lineage>
        <taxon>Eukaryota</taxon>
        <taxon>Metazoa</taxon>
        <taxon>Cnidaria</taxon>
        <taxon>Anthozoa</taxon>
        <taxon>Hexacorallia</taxon>
        <taxon>Scleractinia</taxon>
        <taxon>Fungiina</taxon>
        <taxon>Poritidae</taxon>
        <taxon>Porites</taxon>
    </lineage>
</organism>
<dbReference type="PRINTS" id="PR01012">
    <property type="entry name" value="NRPEPTIDEYR"/>
</dbReference>
<dbReference type="Proteomes" id="UP001159427">
    <property type="component" value="Unassembled WGS sequence"/>
</dbReference>
<comment type="caution">
    <text evidence="13">The sequence shown here is derived from an EMBL/GenBank/DDBJ whole genome shotgun (WGS) entry which is preliminary data.</text>
</comment>
<protein>
    <recommendedName>
        <fullName evidence="12">G-protein coupled receptors family 1 profile domain-containing protein</fullName>
    </recommendedName>
</protein>
<feature type="transmembrane region" description="Helical" evidence="11">
    <location>
        <begin position="60"/>
        <end position="81"/>
    </location>
</feature>
<evidence type="ECO:0000313" key="14">
    <source>
        <dbReference type="Proteomes" id="UP001159427"/>
    </source>
</evidence>
<keyword evidence="6 10" id="KW-0297">G-protein coupled receptor</keyword>
<reference evidence="13 14" key="1">
    <citation type="submission" date="2022-05" db="EMBL/GenBank/DDBJ databases">
        <authorList>
            <consortium name="Genoscope - CEA"/>
            <person name="William W."/>
        </authorList>
    </citation>
    <scope>NUCLEOTIDE SEQUENCE [LARGE SCALE GENOMIC DNA]</scope>
</reference>
<dbReference type="PROSITE" id="PS50262">
    <property type="entry name" value="G_PROTEIN_RECEP_F1_2"/>
    <property type="match status" value="1"/>
</dbReference>
<evidence type="ECO:0000256" key="8">
    <source>
        <dbReference type="ARBA" id="ARBA00023170"/>
    </source>
</evidence>
<dbReference type="Pfam" id="PF00001">
    <property type="entry name" value="7tm_1"/>
    <property type="match status" value="1"/>
</dbReference>
<feature type="domain" description="G-protein coupled receptors family 1 profile" evidence="12">
    <location>
        <begin position="40"/>
        <end position="291"/>
    </location>
</feature>
<evidence type="ECO:0000256" key="11">
    <source>
        <dbReference type="SAM" id="Phobius"/>
    </source>
</evidence>
<evidence type="ECO:0000256" key="5">
    <source>
        <dbReference type="ARBA" id="ARBA00022989"/>
    </source>
</evidence>
<keyword evidence="3" id="KW-1003">Cell membrane</keyword>
<dbReference type="InterPro" id="IPR017452">
    <property type="entry name" value="GPCR_Rhodpsn_7TM"/>
</dbReference>